<keyword evidence="4" id="KW-1185">Reference proteome</keyword>
<dbReference type="InterPro" id="IPR018389">
    <property type="entry name" value="DctP_fam"/>
</dbReference>
<protein>
    <submittedName>
        <fullName evidence="3">TRAP transporter substrate-binding protein</fullName>
    </submittedName>
</protein>
<evidence type="ECO:0000256" key="2">
    <source>
        <dbReference type="SAM" id="SignalP"/>
    </source>
</evidence>
<dbReference type="CDD" id="cd13671">
    <property type="entry name" value="PBP2_TRAP_SBP_like_3"/>
    <property type="match status" value="1"/>
</dbReference>
<reference evidence="4" key="1">
    <citation type="journal article" date="2019" name="Int. J. Syst. Evol. Microbiol.">
        <title>The Global Catalogue of Microorganisms (GCM) 10K type strain sequencing project: providing services to taxonomists for standard genome sequencing and annotation.</title>
        <authorList>
            <consortium name="The Broad Institute Genomics Platform"/>
            <consortium name="The Broad Institute Genome Sequencing Center for Infectious Disease"/>
            <person name="Wu L."/>
            <person name="Ma J."/>
        </authorList>
    </citation>
    <scope>NUCLEOTIDE SEQUENCE [LARGE SCALE GENOMIC DNA]</scope>
    <source>
        <strain evidence="4">CGMCC 4.1434</strain>
    </source>
</reference>
<dbReference type="Gene3D" id="3.40.190.170">
    <property type="entry name" value="Bacterial extracellular solute-binding protein, family 7"/>
    <property type="match status" value="1"/>
</dbReference>
<gene>
    <name evidence="3" type="ORF">ACFPRA_14300</name>
</gene>
<dbReference type="NCBIfam" id="NF037995">
    <property type="entry name" value="TRAP_S1"/>
    <property type="match status" value="1"/>
</dbReference>
<dbReference type="NCBIfam" id="TIGR00787">
    <property type="entry name" value="dctP"/>
    <property type="match status" value="1"/>
</dbReference>
<dbReference type="PROSITE" id="PS51257">
    <property type="entry name" value="PROKAR_LIPOPROTEIN"/>
    <property type="match status" value="1"/>
</dbReference>
<accession>A0ABW0TNM9</accession>
<dbReference type="RefSeq" id="WP_381435945.1">
    <property type="nucleotide sequence ID" value="NZ_JBHSNO010000007.1"/>
</dbReference>
<dbReference type="PIRSF" id="PIRSF006470">
    <property type="entry name" value="DctB"/>
    <property type="match status" value="1"/>
</dbReference>
<organism evidence="3 4">
    <name type="scientific">Sporosarcina soli</name>
    <dbReference type="NCBI Taxonomy" id="334736"/>
    <lineage>
        <taxon>Bacteria</taxon>
        <taxon>Bacillati</taxon>
        <taxon>Bacillota</taxon>
        <taxon>Bacilli</taxon>
        <taxon>Bacillales</taxon>
        <taxon>Caryophanaceae</taxon>
        <taxon>Sporosarcina</taxon>
    </lineage>
</organism>
<dbReference type="EMBL" id="JBHSNO010000007">
    <property type="protein sequence ID" value="MFC5590075.1"/>
    <property type="molecule type" value="Genomic_DNA"/>
</dbReference>
<evidence type="ECO:0000313" key="3">
    <source>
        <dbReference type="EMBL" id="MFC5590075.1"/>
    </source>
</evidence>
<dbReference type="Pfam" id="PF03480">
    <property type="entry name" value="DctP"/>
    <property type="match status" value="1"/>
</dbReference>
<evidence type="ECO:0000313" key="4">
    <source>
        <dbReference type="Proteomes" id="UP001596109"/>
    </source>
</evidence>
<feature type="chain" id="PRO_5045457067" evidence="2">
    <location>
        <begin position="28"/>
        <end position="342"/>
    </location>
</feature>
<dbReference type="PANTHER" id="PTHR33376">
    <property type="match status" value="1"/>
</dbReference>
<comment type="caution">
    <text evidence="3">The sequence shown here is derived from an EMBL/GenBank/DDBJ whole genome shotgun (WGS) entry which is preliminary data.</text>
</comment>
<sequence length="342" mass="38226">MEKTKKLIPLMISIALLLLLIGCSATASTDTGKASGIGDKRIISIATVQTDDHSITKALYEFKDYIEENLGDKFEIRIFNNAVMGGNTEAIELLQMGSLDIVATSGSNLESFASEYKIFGLPYLFNDEASFRKVMNDEDFIKEIYNATIDDGILGVAWFANGVNNFYSSKKIERPEDLKGLKVRVQSSEANVKMVQAFDAAAVVMAHGEVYTALQNRVIDAGANPEVALVSLKHGEVADFYSRTEHQIFTDMLVVNSKFMDSLTNEEKEIFQNGFKATTQVQNEAWDKQIPELIEEAKKMGVEFVTVDKKPFEEILKPVSEELLDVYPELKPLYDKVQEIQN</sequence>
<proteinExistence type="predicted"/>
<dbReference type="PANTHER" id="PTHR33376:SF2">
    <property type="entry name" value="DICARBOXYLATE-BINDING PERIPLASMIC PROTEIN"/>
    <property type="match status" value="1"/>
</dbReference>
<dbReference type="SUPFAM" id="SSF53850">
    <property type="entry name" value="Periplasmic binding protein-like II"/>
    <property type="match status" value="1"/>
</dbReference>
<dbReference type="InterPro" id="IPR004682">
    <property type="entry name" value="TRAP_DctP"/>
</dbReference>
<keyword evidence="1 2" id="KW-0732">Signal</keyword>
<feature type="signal peptide" evidence="2">
    <location>
        <begin position="1"/>
        <end position="27"/>
    </location>
</feature>
<evidence type="ECO:0000256" key="1">
    <source>
        <dbReference type="ARBA" id="ARBA00022729"/>
    </source>
</evidence>
<dbReference type="Proteomes" id="UP001596109">
    <property type="component" value="Unassembled WGS sequence"/>
</dbReference>
<name>A0ABW0TNM9_9BACL</name>
<dbReference type="InterPro" id="IPR038404">
    <property type="entry name" value="TRAP_DctP_sf"/>
</dbReference>